<keyword evidence="1" id="KW-0732">Signal</keyword>
<gene>
    <name evidence="2" type="ORF">GXP69_00125</name>
</gene>
<dbReference type="EMBL" id="JAAGWD010000001">
    <property type="protein sequence ID" value="NEM96085.1"/>
    <property type="molecule type" value="Genomic_DNA"/>
</dbReference>
<proteinExistence type="predicted"/>
<name>A0A6B3LLY9_9BACT</name>
<comment type="caution">
    <text evidence="2">The sequence shown here is derived from an EMBL/GenBank/DDBJ whole genome shotgun (WGS) entry which is preliminary data.</text>
</comment>
<feature type="signal peptide" evidence="1">
    <location>
        <begin position="1"/>
        <end position="19"/>
    </location>
</feature>
<evidence type="ECO:0000313" key="2">
    <source>
        <dbReference type="EMBL" id="NEM96085.1"/>
    </source>
</evidence>
<evidence type="ECO:0008006" key="4">
    <source>
        <dbReference type="Google" id="ProtNLM"/>
    </source>
</evidence>
<accession>A0A6B3LLY9</accession>
<evidence type="ECO:0000313" key="3">
    <source>
        <dbReference type="Proteomes" id="UP000474777"/>
    </source>
</evidence>
<keyword evidence="3" id="KW-1185">Reference proteome</keyword>
<organism evidence="2 3">
    <name type="scientific">Pontibacter burrus</name>
    <dbReference type="NCBI Taxonomy" id="2704466"/>
    <lineage>
        <taxon>Bacteria</taxon>
        <taxon>Pseudomonadati</taxon>
        <taxon>Bacteroidota</taxon>
        <taxon>Cytophagia</taxon>
        <taxon>Cytophagales</taxon>
        <taxon>Hymenobacteraceae</taxon>
        <taxon>Pontibacter</taxon>
    </lineage>
</organism>
<dbReference type="RefSeq" id="WP_163910709.1">
    <property type="nucleotide sequence ID" value="NZ_JAAGWD010000001.1"/>
</dbReference>
<evidence type="ECO:0000256" key="1">
    <source>
        <dbReference type="SAM" id="SignalP"/>
    </source>
</evidence>
<dbReference type="AlphaFoldDB" id="A0A6B3LLY9"/>
<dbReference type="Proteomes" id="UP000474777">
    <property type="component" value="Unassembled WGS sequence"/>
</dbReference>
<feature type="chain" id="PRO_5025497727" description="DUF4252 domain-containing protein" evidence="1">
    <location>
        <begin position="20"/>
        <end position="202"/>
    </location>
</feature>
<sequence length="202" mass="23816">MKAKLLLVLFLFVFSVAFAQDNKKAVETRLTEYLNYMISKDFNKAMDYAPDELFEIVPRSQMVMAMEKVFSDPSMEFNISEPKILHAGDTEKIENKHYMLLKYSNVLKMKFNNADEKTETEDERKFRISLMKLSFEKMFGEGNVKYDKKTEFYDIYAEKDVYAVSKNGKTDWRFVVVDKDQKLILGKLLPKQIIDRIDFSKN</sequence>
<reference evidence="2 3" key="1">
    <citation type="submission" date="2020-02" db="EMBL/GenBank/DDBJ databases">
        <authorList>
            <person name="Kim M.K."/>
        </authorList>
    </citation>
    <scope>NUCLEOTIDE SEQUENCE [LARGE SCALE GENOMIC DNA]</scope>
    <source>
        <strain evidence="2 3">BT327</strain>
    </source>
</reference>
<protein>
    <recommendedName>
        <fullName evidence="4">DUF4252 domain-containing protein</fullName>
    </recommendedName>
</protein>